<dbReference type="GO" id="GO:0005524">
    <property type="term" value="F:ATP binding"/>
    <property type="evidence" value="ECO:0007669"/>
    <property type="project" value="InterPro"/>
</dbReference>
<dbReference type="InterPro" id="IPR002736">
    <property type="entry name" value="CitG"/>
</dbReference>
<organism evidence="1">
    <name type="scientific">uncultured Rubrobacteraceae bacterium</name>
    <dbReference type="NCBI Taxonomy" id="349277"/>
    <lineage>
        <taxon>Bacteria</taxon>
        <taxon>Bacillati</taxon>
        <taxon>Actinomycetota</taxon>
        <taxon>Rubrobacteria</taxon>
        <taxon>Rubrobacterales</taxon>
        <taxon>Rubrobacteraceae</taxon>
        <taxon>environmental samples</taxon>
    </lineage>
</organism>
<evidence type="ECO:0000313" key="1">
    <source>
        <dbReference type="EMBL" id="CAA9485425.1"/>
    </source>
</evidence>
<accession>A0A6J4S8K6</accession>
<dbReference type="AlphaFoldDB" id="A0A6J4S8K6"/>
<protein>
    <submittedName>
        <fullName evidence="1">Uncharacterized protein</fullName>
    </submittedName>
</protein>
<dbReference type="Gene3D" id="1.10.4200.10">
    <property type="entry name" value="Triphosphoribosyl-dephospho-CoA protein"/>
    <property type="match status" value="1"/>
</dbReference>
<dbReference type="Pfam" id="PF01874">
    <property type="entry name" value="CitG"/>
    <property type="match status" value="1"/>
</dbReference>
<gene>
    <name evidence="1" type="ORF">AVDCRST_MAG25-3049</name>
</gene>
<reference evidence="1" key="1">
    <citation type="submission" date="2020-02" db="EMBL/GenBank/DDBJ databases">
        <authorList>
            <person name="Meier V. D."/>
        </authorList>
    </citation>
    <scope>NUCLEOTIDE SEQUENCE</scope>
    <source>
        <strain evidence="1">AVDCRST_MAG25</strain>
    </source>
</reference>
<proteinExistence type="predicted"/>
<dbReference type="GO" id="GO:0046917">
    <property type="term" value="F:triphosphoribosyl-dephospho-CoA synthase activity"/>
    <property type="evidence" value="ECO:0007669"/>
    <property type="project" value="InterPro"/>
</dbReference>
<dbReference type="EMBL" id="CADCVI010000204">
    <property type="protein sequence ID" value="CAA9485425.1"/>
    <property type="molecule type" value="Genomic_DNA"/>
</dbReference>
<name>A0A6J4S8K6_9ACTN</name>
<sequence length="300" mass="30923">MTGANLPHGLPPGEVAAAASSALTLAYSAPMPGTDSRYSDGGVAHETRLLGVPALAATLAGADDRSVGETVLEAVLGSRAISGYADLRAAGYLAPLARSALLGERLGKVLAGLSHADVRYFGRALEESGPEHLGGTLHGALGVTLGAGRDATLRDAMRFAAAGSPPDAMALEYARSFEVTRTLARPALETALARVEATRPALVQAYLDVLAEVPDADVERRAGRREAEDVSRMAGGVVKAGGTGSRRGLQSIANLDGILRQDARLKPSATEARITAAAFLCGMEYGPGYLNGRVRPASQR</sequence>